<evidence type="ECO:0000313" key="13">
    <source>
        <dbReference type="Proteomes" id="UP000186879"/>
    </source>
</evidence>
<dbReference type="GO" id="GO:0008233">
    <property type="term" value="F:peptidase activity"/>
    <property type="evidence" value="ECO:0007669"/>
    <property type="project" value="UniProtKB-KW"/>
</dbReference>
<sequence length="273" mass="30638">MTDYILLIAIGLMILSAILPGKLSYRKMIGAFGWITFGAHWAYQPIHYMEIYDYFNVFLTIMIACFCLMMAYSMIDEYRSNTLPVANLDITSMVTSATAIGSFFYFPFAQLPSLNYWIIAGVTDNITWLLGSLGYEVTQDSWNLISYNGYTVEIILACTAIESIALFCGLIASVRAPASKLFQAFMVSVPVIYILNIFRDVFVIIAYGEQWFGAESFEIAHHMIAKMGSAVALFVIGYAVLKILPQLFDLIDGLVSLSRFRLKDIIDKIAGNR</sequence>
<dbReference type="NCBIfam" id="TIGR04125">
    <property type="entry name" value="exosort_PGF_TRM"/>
    <property type="match status" value="1"/>
</dbReference>
<evidence type="ECO:0000313" key="12">
    <source>
        <dbReference type="EMBL" id="SDW01601.1"/>
    </source>
</evidence>
<dbReference type="EMBL" id="RJJG01000001">
    <property type="protein sequence ID" value="RNI10834.1"/>
    <property type="molecule type" value="Genomic_DNA"/>
</dbReference>
<feature type="transmembrane region" description="Helical" evidence="9">
    <location>
        <begin position="116"/>
        <end position="134"/>
    </location>
</feature>
<reference evidence="11 15" key="3">
    <citation type="submission" date="2018-10" db="EMBL/GenBank/DDBJ databases">
        <title>Cultivation of a novel Methanohalophilus strain from Kebrit Deep of the Red Sea and a genomic comparison of members of the genus Methanohalophilus.</title>
        <authorList>
            <person name="Guan Y."/>
            <person name="Ngugi D.K."/>
            <person name="Stingl U."/>
        </authorList>
    </citation>
    <scope>NUCLEOTIDE SEQUENCE [LARGE SCALE GENOMIC DNA]</scope>
    <source>
        <strain evidence="11 15">DSM 3094</strain>
    </source>
</reference>
<evidence type="ECO:0000256" key="8">
    <source>
        <dbReference type="PIRSR" id="PIRSR025737-1"/>
    </source>
</evidence>
<dbReference type="InterPro" id="IPR019127">
    <property type="entry name" value="Exosortase"/>
</dbReference>
<evidence type="ECO:0000313" key="14">
    <source>
        <dbReference type="Proteomes" id="UP000198669"/>
    </source>
</evidence>
<evidence type="ECO:0000256" key="7">
    <source>
        <dbReference type="ARBA" id="ARBA00023136"/>
    </source>
</evidence>
<keyword evidence="2" id="KW-1003">Cell membrane</keyword>
<evidence type="ECO:0000313" key="15">
    <source>
        <dbReference type="Proteomes" id="UP000267921"/>
    </source>
</evidence>
<dbReference type="NCBIfam" id="TIGR04178">
    <property type="entry name" value="exo_archaeo"/>
    <property type="match status" value="1"/>
</dbReference>
<proteinExistence type="predicted"/>
<evidence type="ECO:0000256" key="5">
    <source>
        <dbReference type="ARBA" id="ARBA00022801"/>
    </source>
</evidence>
<feature type="active site" description="Acyl-thioester intermediate" evidence="8">
    <location>
        <position position="158"/>
    </location>
</feature>
<keyword evidence="7 9" id="KW-0472">Membrane</keyword>
<keyword evidence="3" id="KW-0645">Protease</keyword>
<reference evidence="12 14" key="2">
    <citation type="submission" date="2016-10" db="EMBL/GenBank/DDBJ databases">
        <authorList>
            <person name="de Groot N.N."/>
        </authorList>
    </citation>
    <scope>NUCLEOTIDE SEQUENCE [LARGE SCALE GENOMIC DNA]</scope>
    <source>
        <strain evidence="12 14">Z-7982</strain>
    </source>
</reference>
<gene>
    <name evidence="11" type="primary">artA</name>
    <name evidence="10" type="ORF">BHR79_01550</name>
    <name evidence="11" type="ORF">EFE40_01240</name>
    <name evidence="12" type="ORF">SAMN04515625_0132</name>
</gene>
<dbReference type="GeneID" id="30582400"/>
<dbReference type="AlphaFoldDB" id="A0A1L3Q087"/>
<dbReference type="RefSeq" id="WP_072560568.1">
    <property type="nucleotide sequence ID" value="NZ_CP017921.1"/>
</dbReference>
<feature type="transmembrane region" description="Helical" evidence="9">
    <location>
        <begin position="54"/>
        <end position="75"/>
    </location>
</feature>
<feature type="transmembrane region" description="Helical" evidence="9">
    <location>
        <begin position="184"/>
        <end position="207"/>
    </location>
</feature>
<keyword evidence="13" id="KW-1185">Reference proteome</keyword>
<feature type="transmembrane region" description="Helical" evidence="9">
    <location>
        <begin position="219"/>
        <end position="241"/>
    </location>
</feature>
<feature type="transmembrane region" description="Helical" evidence="9">
    <location>
        <begin position="90"/>
        <end position="109"/>
    </location>
</feature>
<dbReference type="EMBL" id="FNMU01000001">
    <property type="protein sequence ID" value="SDW01601.1"/>
    <property type="molecule type" value="Genomic_DNA"/>
</dbReference>
<evidence type="ECO:0000256" key="1">
    <source>
        <dbReference type="ARBA" id="ARBA00004651"/>
    </source>
</evidence>
<evidence type="ECO:0000313" key="11">
    <source>
        <dbReference type="EMBL" id="RNI10834.1"/>
    </source>
</evidence>
<evidence type="ECO:0000313" key="10">
    <source>
        <dbReference type="EMBL" id="APH38297.1"/>
    </source>
</evidence>
<dbReference type="Proteomes" id="UP000267921">
    <property type="component" value="Unassembled WGS sequence"/>
</dbReference>
<evidence type="ECO:0000256" key="4">
    <source>
        <dbReference type="ARBA" id="ARBA00022692"/>
    </source>
</evidence>
<dbReference type="KEGG" id="mhaz:BHR79_01550"/>
<accession>A0A1L3Q087</accession>
<dbReference type="GO" id="GO:0005886">
    <property type="term" value="C:plasma membrane"/>
    <property type="evidence" value="ECO:0007669"/>
    <property type="project" value="UniProtKB-SubCell"/>
</dbReference>
<name>A0A1L3Q087_9EURY</name>
<feature type="transmembrane region" description="Helical" evidence="9">
    <location>
        <begin position="6"/>
        <end position="25"/>
    </location>
</feature>
<evidence type="ECO:0000256" key="2">
    <source>
        <dbReference type="ARBA" id="ARBA00022475"/>
    </source>
</evidence>
<organism evidence="10 13">
    <name type="scientific">Methanohalophilus halophilus</name>
    <dbReference type="NCBI Taxonomy" id="2177"/>
    <lineage>
        <taxon>Archaea</taxon>
        <taxon>Methanobacteriati</taxon>
        <taxon>Methanobacteriota</taxon>
        <taxon>Stenosarchaea group</taxon>
        <taxon>Methanomicrobia</taxon>
        <taxon>Methanosarcinales</taxon>
        <taxon>Methanosarcinaceae</taxon>
        <taxon>Methanohalophilus</taxon>
    </lineage>
</organism>
<dbReference type="PIRSF" id="PIRSF025737">
    <property type="entry name" value="Cyco1"/>
    <property type="match status" value="1"/>
</dbReference>
<keyword evidence="4 9" id="KW-0812">Transmembrane</keyword>
<dbReference type="InterPro" id="IPR014522">
    <property type="entry name" value="ArtA"/>
</dbReference>
<dbReference type="InterPro" id="IPR026392">
    <property type="entry name" value="Exo/Archaeosortase_dom"/>
</dbReference>
<dbReference type="GO" id="GO:0006508">
    <property type="term" value="P:proteolysis"/>
    <property type="evidence" value="ECO:0007669"/>
    <property type="project" value="UniProtKB-KW"/>
</dbReference>
<dbReference type="Proteomes" id="UP000186879">
    <property type="component" value="Chromosome"/>
</dbReference>
<evidence type="ECO:0000256" key="6">
    <source>
        <dbReference type="ARBA" id="ARBA00022989"/>
    </source>
</evidence>
<comment type="subcellular location">
    <subcellularLocation>
        <location evidence="1">Cell membrane</location>
        <topology evidence="1">Multi-pass membrane protein</topology>
    </subcellularLocation>
</comment>
<dbReference type="Pfam" id="PF09721">
    <property type="entry name" value="Exosortase_EpsH"/>
    <property type="match status" value="1"/>
</dbReference>
<protein>
    <submittedName>
        <fullName evidence="10 12">Archaeosortase A</fullName>
        <ecNumber evidence="11">3.4.22.-</ecNumber>
    </submittedName>
</protein>
<evidence type="ECO:0000256" key="9">
    <source>
        <dbReference type="SAM" id="Phobius"/>
    </source>
</evidence>
<dbReference type="Proteomes" id="UP000198669">
    <property type="component" value="Unassembled WGS sequence"/>
</dbReference>
<feature type="transmembrane region" description="Helical" evidence="9">
    <location>
        <begin position="154"/>
        <end position="172"/>
    </location>
</feature>
<dbReference type="EC" id="3.4.22.-" evidence="11"/>
<keyword evidence="6 9" id="KW-1133">Transmembrane helix</keyword>
<reference evidence="10 13" key="1">
    <citation type="submission" date="2016-10" db="EMBL/GenBank/DDBJ databases">
        <title>Methanohalophilus halophilus.</title>
        <authorList>
            <person name="L'haridon S."/>
        </authorList>
    </citation>
    <scope>NUCLEOTIDE SEQUENCE [LARGE SCALE GENOMIC DNA]</scope>
    <source>
        <strain evidence="10 13">Z-7982</strain>
    </source>
</reference>
<evidence type="ECO:0000256" key="3">
    <source>
        <dbReference type="ARBA" id="ARBA00022670"/>
    </source>
</evidence>
<feature type="active site" description="Proton donor" evidence="8">
    <location>
        <position position="199"/>
    </location>
</feature>
<dbReference type="OrthoDB" id="200496at2157"/>
<dbReference type="EMBL" id="CP017921">
    <property type="protein sequence ID" value="APH38297.1"/>
    <property type="molecule type" value="Genomic_DNA"/>
</dbReference>
<dbReference type="STRING" id="2177.BHR79_01550"/>
<keyword evidence="5 11" id="KW-0378">Hydrolase</keyword>